<name>A0A8K0HM60_9ROSA</name>
<organism evidence="2 3">
    <name type="scientific">Rhamnella rubrinervis</name>
    <dbReference type="NCBI Taxonomy" id="2594499"/>
    <lineage>
        <taxon>Eukaryota</taxon>
        <taxon>Viridiplantae</taxon>
        <taxon>Streptophyta</taxon>
        <taxon>Embryophyta</taxon>
        <taxon>Tracheophyta</taxon>
        <taxon>Spermatophyta</taxon>
        <taxon>Magnoliopsida</taxon>
        <taxon>eudicotyledons</taxon>
        <taxon>Gunneridae</taxon>
        <taxon>Pentapetalae</taxon>
        <taxon>rosids</taxon>
        <taxon>fabids</taxon>
        <taxon>Rosales</taxon>
        <taxon>Rhamnaceae</taxon>
        <taxon>rhamnoid group</taxon>
        <taxon>Rhamneae</taxon>
        <taxon>Rhamnella</taxon>
    </lineage>
</organism>
<evidence type="ECO:0000313" key="2">
    <source>
        <dbReference type="EMBL" id="KAF3454108.1"/>
    </source>
</evidence>
<dbReference type="AlphaFoldDB" id="A0A8K0HM60"/>
<comment type="caution">
    <text evidence="2">The sequence shown here is derived from an EMBL/GenBank/DDBJ whole genome shotgun (WGS) entry which is preliminary data.</text>
</comment>
<dbReference type="Proteomes" id="UP000796880">
    <property type="component" value="Unassembled WGS sequence"/>
</dbReference>
<feature type="compositionally biased region" description="Acidic residues" evidence="1">
    <location>
        <begin position="31"/>
        <end position="58"/>
    </location>
</feature>
<gene>
    <name evidence="2" type="ORF">FNV43_RR04555</name>
</gene>
<proteinExistence type="predicted"/>
<keyword evidence="3" id="KW-1185">Reference proteome</keyword>
<feature type="region of interest" description="Disordered" evidence="1">
    <location>
        <begin position="30"/>
        <end position="75"/>
    </location>
</feature>
<protein>
    <submittedName>
        <fullName evidence="2">Uncharacterized protein</fullName>
    </submittedName>
</protein>
<dbReference type="EMBL" id="VOIH02000002">
    <property type="protein sequence ID" value="KAF3454108.1"/>
    <property type="molecule type" value="Genomic_DNA"/>
</dbReference>
<evidence type="ECO:0000256" key="1">
    <source>
        <dbReference type="SAM" id="MobiDB-lite"/>
    </source>
</evidence>
<evidence type="ECO:0000313" key="3">
    <source>
        <dbReference type="Proteomes" id="UP000796880"/>
    </source>
</evidence>
<sequence>MYWWYLDQLDDDRLRIVHRLEYVFFGYELQEGNEEESMEAPINEEEDEEDPSNEDEKDESPMTTLRPPNYEYLSE</sequence>
<reference evidence="2" key="1">
    <citation type="submission" date="2020-03" db="EMBL/GenBank/DDBJ databases">
        <title>A high-quality chromosome-level genome assembly of a woody plant with both climbing and erect habits, Rhamnella rubrinervis.</title>
        <authorList>
            <person name="Lu Z."/>
            <person name="Yang Y."/>
            <person name="Zhu X."/>
            <person name="Sun Y."/>
        </authorList>
    </citation>
    <scope>NUCLEOTIDE SEQUENCE</scope>
    <source>
        <strain evidence="2">BYM</strain>
        <tissue evidence="2">Leaf</tissue>
    </source>
</reference>
<accession>A0A8K0HM60</accession>